<evidence type="ECO:0000256" key="1">
    <source>
        <dbReference type="SAM" id="MobiDB-lite"/>
    </source>
</evidence>
<feature type="non-terminal residue" evidence="2">
    <location>
        <position position="1"/>
    </location>
</feature>
<evidence type="ECO:0000313" key="3">
    <source>
        <dbReference type="Proteomes" id="UP001149813"/>
    </source>
</evidence>
<dbReference type="Gene3D" id="2.170.270.10">
    <property type="entry name" value="SET domain"/>
    <property type="match status" value="1"/>
</dbReference>
<name>A0A9W7Y200_9FUNG</name>
<protein>
    <recommendedName>
        <fullName evidence="4">SET domain-containing protein</fullName>
    </recommendedName>
</protein>
<gene>
    <name evidence="2" type="ORF">LPJ53_003036</name>
</gene>
<dbReference type="InterPro" id="IPR046341">
    <property type="entry name" value="SET_dom_sf"/>
</dbReference>
<dbReference type="EMBL" id="JANBOJ010000106">
    <property type="protein sequence ID" value="KAJ1722539.1"/>
    <property type="molecule type" value="Genomic_DNA"/>
</dbReference>
<keyword evidence="3" id="KW-1185">Reference proteome</keyword>
<comment type="caution">
    <text evidence="2">The sequence shown here is derived from an EMBL/GenBank/DDBJ whole genome shotgun (WGS) entry which is preliminary data.</text>
</comment>
<feature type="region of interest" description="Disordered" evidence="1">
    <location>
        <begin position="50"/>
        <end position="79"/>
    </location>
</feature>
<dbReference type="AlphaFoldDB" id="A0A9W7Y200"/>
<reference evidence="2" key="1">
    <citation type="submission" date="2022-07" db="EMBL/GenBank/DDBJ databases">
        <title>Phylogenomic reconstructions and comparative analyses of Kickxellomycotina fungi.</title>
        <authorList>
            <person name="Reynolds N.K."/>
            <person name="Stajich J.E."/>
            <person name="Barry K."/>
            <person name="Grigoriev I.V."/>
            <person name="Crous P."/>
            <person name="Smith M.E."/>
        </authorList>
    </citation>
    <scope>NUCLEOTIDE SEQUENCE</scope>
    <source>
        <strain evidence="2">NBRC 32514</strain>
    </source>
</reference>
<proteinExistence type="predicted"/>
<accession>A0A9W7Y200</accession>
<evidence type="ECO:0008006" key="4">
    <source>
        <dbReference type="Google" id="ProtNLM"/>
    </source>
</evidence>
<evidence type="ECO:0000313" key="2">
    <source>
        <dbReference type="EMBL" id="KAJ1722539.1"/>
    </source>
</evidence>
<dbReference type="Proteomes" id="UP001149813">
    <property type="component" value="Unassembled WGS sequence"/>
</dbReference>
<dbReference type="SUPFAM" id="SSF82199">
    <property type="entry name" value="SET domain"/>
    <property type="match status" value="1"/>
</dbReference>
<organism evidence="2 3">
    <name type="scientific">Coemansia erecta</name>
    <dbReference type="NCBI Taxonomy" id="147472"/>
    <lineage>
        <taxon>Eukaryota</taxon>
        <taxon>Fungi</taxon>
        <taxon>Fungi incertae sedis</taxon>
        <taxon>Zoopagomycota</taxon>
        <taxon>Kickxellomycotina</taxon>
        <taxon>Kickxellomycetes</taxon>
        <taxon>Kickxellales</taxon>
        <taxon>Kickxellaceae</taxon>
        <taxon>Coemansia</taxon>
    </lineage>
</organism>
<sequence>YENIPNAGNVGFTRDMSQNIIKYTALRDISAGEELCICYGPNVWFDMVSENQQAEGSNGGADDDTPSAQDFLQGIDDFA</sequence>
<dbReference type="OrthoDB" id="3180714at2759"/>